<accession>A0A6A0AKB8</accession>
<proteinExistence type="predicted"/>
<comment type="caution">
    <text evidence="1">The sequence shown here is derived from an EMBL/GenBank/DDBJ whole genome shotgun (WGS) entry which is preliminary data.</text>
</comment>
<sequence length="54" mass="5884">MRLQQHVHDEVCRTVEELQPQGTRHSGQGVLEVVGLPGKAVACLVLTHSGKQLI</sequence>
<feature type="non-terminal residue" evidence="1">
    <location>
        <position position="1"/>
    </location>
</feature>
<evidence type="ECO:0000313" key="2">
    <source>
        <dbReference type="Proteomes" id="UP000485058"/>
    </source>
</evidence>
<feature type="non-terminal residue" evidence="1">
    <location>
        <position position="54"/>
    </location>
</feature>
<dbReference type="EMBL" id="BLLF01007055">
    <property type="protein sequence ID" value="GFH32741.1"/>
    <property type="molecule type" value="Genomic_DNA"/>
</dbReference>
<keyword evidence="2" id="KW-1185">Reference proteome</keyword>
<gene>
    <name evidence="1" type="ORF">HaLaN_32010</name>
</gene>
<dbReference type="AlphaFoldDB" id="A0A6A0AKB8"/>
<dbReference type="Proteomes" id="UP000485058">
    <property type="component" value="Unassembled WGS sequence"/>
</dbReference>
<name>A0A6A0AKB8_HAELA</name>
<reference evidence="1 2" key="1">
    <citation type="submission" date="2020-02" db="EMBL/GenBank/DDBJ databases">
        <title>Draft genome sequence of Haematococcus lacustris strain NIES-144.</title>
        <authorList>
            <person name="Morimoto D."/>
            <person name="Nakagawa S."/>
            <person name="Yoshida T."/>
            <person name="Sawayama S."/>
        </authorList>
    </citation>
    <scope>NUCLEOTIDE SEQUENCE [LARGE SCALE GENOMIC DNA]</scope>
    <source>
        <strain evidence="1 2">NIES-144</strain>
    </source>
</reference>
<evidence type="ECO:0000313" key="1">
    <source>
        <dbReference type="EMBL" id="GFH32741.1"/>
    </source>
</evidence>
<protein>
    <submittedName>
        <fullName evidence="1">Uncharacterized protein</fullName>
    </submittedName>
</protein>
<organism evidence="1 2">
    <name type="scientific">Haematococcus lacustris</name>
    <name type="common">Green alga</name>
    <name type="synonym">Haematococcus pluvialis</name>
    <dbReference type="NCBI Taxonomy" id="44745"/>
    <lineage>
        <taxon>Eukaryota</taxon>
        <taxon>Viridiplantae</taxon>
        <taxon>Chlorophyta</taxon>
        <taxon>core chlorophytes</taxon>
        <taxon>Chlorophyceae</taxon>
        <taxon>CS clade</taxon>
        <taxon>Chlamydomonadales</taxon>
        <taxon>Haematococcaceae</taxon>
        <taxon>Haematococcus</taxon>
    </lineage>
</organism>